<dbReference type="Gene3D" id="1.10.472.10">
    <property type="entry name" value="Cyclin-like"/>
    <property type="match status" value="1"/>
</dbReference>
<dbReference type="SUPFAM" id="SSF56112">
    <property type="entry name" value="Protein kinase-like (PK-like)"/>
    <property type="match status" value="1"/>
</dbReference>
<evidence type="ECO:0000256" key="1">
    <source>
        <dbReference type="ARBA" id="ARBA00022741"/>
    </source>
</evidence>
<dbReference type="SMART" id="SM00385">
    <property type="entry name" value="CYCLIN"/>
    <property type="match status" value="1"/>
</dbReference>
<evidence type="ECO:0000313" key="5">
    <source>
        <dbReference type="Proteomes" id="UP000241071"/>
    </source>
</evidence>
<dbReference type="InterPro" id="IPR000719">
    <property type="entry name" value="Prot_kinase_dom"/>
</dbReference>
<keyword evidence="1" id="KW-0547">Nucleotide-binding</keyword>
<keyword evidence="4" id="KW-0418">Kinase</keyword>
<dbReference type="InterPro" id="IPR036915">
    <property type="entry name" value="Cyclin-like_sf"/>
</dbReference>
<dbReference type="Pfam" id="PF00069">
    <property type="entry name" value="Pkinase"/>
    <property type="match status" value="1"/>
</dbReference>
<dbReference type="InterPro" id="IPR011009">
    <property type="entry name" value="Kinase-like_dom_sf"/>
</dbReference>
<dbReference type="InterPro" id="IPR006671">
    <property type="entry name" value="Cyclin_N"/>
</dbReference>
<protein>
    <submittedName>
        <fullName evidence="4">Kinase</fullName>
    </submittedName>
</protein>
<dbReference type="Gene3D" id="3.30.200.20">
    <property type="entry name" value="Phosphorylase Kinase, domain 1"/>
    <property type="match status" value="1"/>
</dbReference>
<name>M1PG87_9VIRU</name>
<dbReference type="GO" id="GO:0004674">
    <property type="term" value="F:protein serine/threonine kinase activity"/>
    <property type="evidence" value="ECO:0007669"/>
    <property type="project" value="TreeGrafter"/>
</dbReference>
<dbReference type="Pfam" id="PF00134">
    <property type="entry name" value="Cyclin_N"/>
    <property type="match status" value="1"/>
</dbReference>
<dbReference type="PROSITE" id="PS00109">
    <property type="entry name" value="PROTEIN_KINASE_TYR"/>
    <property type="match status" value="1"/>
</dbReference>
<dbReference type="PROSITE" id="PS50011">
    <property type="entry name" value="PROTEIN_KINASE_DOM"/>
    <property type="match status" value="1"/>
</dbReference>
<keyword evidence="2" id="KW-0067">ATP-binding</keyword>
<dbReference type="EMBL" id="KC008572">
    <property type="protein sequence ID" value="AGF84993.1"/>
    <property type="molecule type" value="Genomic_DNA"/>
</dbReference>
<evidence type="ECO:0000259" key="3">
    <source>
        <dbReference type="PROSITE" id="PS50011"/>
    </source>
</evidence>
<accession>M1PG87</accession>
<dbReference type="InterPro" id="IPR013763">
    <property type="entry name" value="Cyclin-like_dom"/>
</dbReference>
<dbReference type="Gene3D" id="1.10.510.10">
    <property type="entry name" value="Transferase(Phosphotransferase) domain 1"/>
    <property type="match status" value="1"/>
</dbReference>
<reference evidence="4 5" key="1">
    <citation type="submission" date="2012-10" db="EMBL/GenBank/DDBJ databases">
        <title>Complete genome sequence of Moumouvirus goulette.</title>
        <authorList>
            <person name="Fournous G."/>
            <person name="Bougalmi M."/>
            <person name="Colson P."/>
        </authorList>
    </citation>
    <scope>NUCLEOTIDE SEQUENCE [LARGE SCALE GENOMIC DNA]</scope>
</reference>
<keyword evidence="4" id="KW-0808">Transferase</keyword>
<dbReference type="InterPro" id="IPR050108">
    <property type="entry name" value="CDK"/>
</dbReference>
<proteinExistence type="predicted"/>
<dbReference type="PANTHER" id="PTHR24056">
    <property type="entry name" value="CELL DIVISION PROTEIN KINASE"/>
    <property type="match status" value="1"/>
</dbReference>
<keyword evidence="5" id="KW-1185">Reference proteome</keyword>
<organism evidence="4 5">
    <name type="scientific">Moumouvirus goulette</name>
    <dbReference type="NCBI Taxonomy" id="1247379"/>
    <lineage>
        <taxon>Viruses</taxon>
        <taxon>Varidnaviria</taxon>
        <taxon>Bamfordvirae</taxon>
        <taxon>Nucleocytoviricota</taxon>
        <taxon>Megaviricetes</taxon>
        <taxon>Imitervirales</taxon>
        <taxon>Mimiviridae</taxon>
        <taxon>Megamimivirinae</taxon>
        <taxon>Moumouvirus</taxon>
        <taxon>Moumouvirus goulettemassiliense</taxon>
    </lineage>
</organism>
<dbReference type="Proteomes" id="UP000241071">
    <property type="component" value="Segment"/>
</dbReference>
<evidence type="ECO:0000313" key="4">
    <source>
        <dbReference type="EMBL" id="AGF84993.1"/>
    </source>
</evidence>
<feature type="domain" description="Protein kinase" evidence="3">
    <location>
        <begin position="259"/>
        <end position="537"/>
    </location>
</feature>
<dbReference type="GO" id="GO:0005524">
    <property type="term" value="F:ATP binding"/>
    <property type="evidence" value="ECO:0007669"/>
    <property type="project" value="UniProtKB-KW"/>
</dbReference>
<evidence type="ECO:0000256" key="2">
    <source>
        <dbReference type="ARBA" id="ARBA00022840"/>
    </source>
</evidence>
<dbReference type="InterPro" id="IPR008266">
    <property type="entry name" value="Tyr_kinase_AS"/>
</dbReference>
<gene>
    <name evidence="4" type="ORF">glt_00184</name>
</gene>
<dbReference type="SUPFAM" id="SSF47954">
    <property type="entry name" value="Cyclin-like"/>
    <property type="match status" value="1"/>
</dbReference>
<sequence length="538" mass="63180">MDLFNHYKNLTYNHRIAIIDWISEIGKHYKLKYCTVQLSFYILDDYLINETNNIISLDLQKISITCLVLAAKSDSLQFFDLSDAEHICDYIYSLEELEKIELRILEKIKFRVLRETHWQHIKNIVIKKSLSNDIYTVSYYFSNLIVYKPDYLLVSPKKLAKKIITLATYIYTNLDDIFKLSKKDIIIAYMCYLWNEDMAHNKFGRVKRHFERLEIRDFLLESFQRIQYCTDNIDIKKFYQLKTNSREIKIYTGKEITSCIKIKKLGQGTYGRVDHCILNNKEIALKTSCIIDLDGGIDRSMIREVDILTSLNHENIIKMHGFFYDQIQGFMYIALELMECPLSHKIIKPLSNETKFSYIKQLIKGVQYLHQNNIMHRDLTIDNVLVSKTGELKICDFGLSRNFYHPDILYQYHTNVCSITFRAIELLLGCQKYNSKIDIWSTACIIGSILIGNKLFSSKTEPELVLDIFNILGSPTKDDIIKMELKEKEYPIINGIGFKNLEENYPEITTIIYAMLSYDIEDRLNINEVVNLFDSILD</sequence>